<feature type="compositionally biased region" description="Basic residues" evidence="1">
    <location>
        <begin position="77"/>
        <end position="87"/>
    </location>
</feature>
<name>A0AA86RPH1_9EUKA</name>
<proteinExistence type="predicted"/>
<dbReference type="EMBL" id="CAXDID020000060">
    <property type="protein sequence ID" value="CAL6010064.1"/>
    <property type="molecule type" value="Genomic_DNA"/>
</dbReference>
<sequence>MLDDKKITQKTSNEAQSENEKKTEVSQKAEPTKNIEEKASDKTKPKDAQKQKEKKPPSISHKIKRPLKSPNLAQSLLKRKLRKRKRINNLSQKSLSNHSQKMVKMNQITSQRKIGNQANLNESLEEKASQRISEIVYLKIESYGRYQSNQTLGNSQYITGNQDFAKTNKLTRYLIKLMNQCIKGNHHQAMPIQRNNFPCKPKEIHEQRETEKQETVSKKKVSESGETGPLTTQ</sequence>
<feature type="compositionally biased region" description="Basic and acidic residues" evidence="1">
    <location>
        <begin position="200"/>
        <end position="223"/>
    </location>
</feature>
<feature type="region of interest" description="Disordered" evidence="1">
    <location>
        <begin position="1"/>
        <end position="101"/>
    </location>
</feature>
<protein>
    <submittedName>
        <fullName evidence="3">Hypothetical_protein</fullName>
    </submittedName>
</protein>
<dbReference type="Proteomes" id="UP001642409">
    <property type="component" value="Unassembled WGS sequence"/>
</dbReference>
<gene>
    <name evidence="3" type="ORF">HINF_LOCUS21908</name>
    <name evidence="2" type="ORF">HINF_LOCUS57925</name>
</gene>
<evidence type="ECO:0000313" key="2">
    <source>
        <dbReference type="EMBL" id="CAI9970280.1"/>
    </source>
</evidence>
<feature type="compositionally biased region" description="Basic and acidic residues" evidence="1">
    <location>
        <begin position="18"/>
        <end position="56"/>
    </location>
</feature>
<accession>A0AA86RPH1</accession>
<dbReference type="AlphaFoldDB" id="A0AA86RPH1"/>
<feature type="compositionally biased region" description="Polar residues" evidence="1">
    <location>
        <begin position="88"/>
        <end position="101"/>
    </location>
</feature>
<organism evidence="2">
    <name type="scientific">Hexamita inflata</name>
    <dbReference type="NCBI Taxonomy" id="28002"/>
    <lineage>
        <taxon>Eukaryota</taxon>
        <taxon>Metamonada</taxon>
        <taxon>Diplomonadida</taxon>
        <taxon>Hexamitidae</taxon>
        <taxon>Hexamitinae</taxon>
        <taxon>Hexamita</taxon>
    </lineage>
</organism>
<dbReference type="EMBL" id="CATOUU010001068">
    <property type="protein sequence ID" value="CAI9970280.1"/>
    <property type="molecule type" value="Genomic_DNA"/>
</dbReference>
<evidence type="ECO:0000313" key="4">
    <source>
        <dbReference type="Proteomes" id="UP001642409"/>
    </source>
</evidence>
<reference evidence="2" key="1">
    <citation type="submission" date="2023-06" db="EMBL/GenBank/DDBJ databases">
        <authorList>
            <person name="Kurt Z."/>
        </authorList>
    </citation>
    <scope>NUCLEOTIDE SEQUENCE</scope>
</reference>
<evidence type="ECO:0000313" key="3">
    <source>
        <dbReference type="EMBL" id="CAL6010064.1"/>
    </source>
</evidence>
<evidence type="ECO:0000256" key="1">
    <source>
        <dbReference type="SAM" id="MobiDB-lite"/>
    </source>
</evidence>
<comment type="caution">
    <text evidence="2">The sequence shown here is derived from an EMBL/GenBank/DDBJ whole genome shotgun (WGS) entry which is preliminary data.</text>
</comment>
<reference evidence="3 4" key="2">
    <citation type="submission" date="2024-07" db="EMBL/GenBank/DDBJ databases">
        <authorList>
            <person name="Akdeniz Z."/>
        </authorList>
    </citation>
    <scope>NUCLEOTIDE SEQUENCE [LARGE SCALE GENOMIC DNA]</scope>
</reference>
<keyword evidence="4" id="KW-1185">Reference proteome</keyword>
<feature type="region of interest" description="Disordered" evidence="1">
    <location>
        <begin position="192"/>
        <end position="233"/>
    </location>
</feature>